<dbReference type="Pfam" id="PF04978">
    <property type="entry name" value="MST"/>
    <property type="match status" value="1"/>
</dbReference>
<evidence type="ECO:0000313" key="2">
    <source>
        <dbReference type="Proteomes" id="UP000000377"/>
    </source>
</evidence>
<dbReference type="InterPro" id="IPR034660">
    <property type="entry name" value="DinB/YfiT-like"/>
</dbReference>
<gene>
    <name evidence="1" type="ordered locus">SBI_01067</name>
</gene>
<dbReference type="eggNOG" id="COG2318">
    <property type="taxonomic scope" value="Bacteria"/>
</dbReference>
<dbReference type="HOGENOM" id="CLU_133313_0_0_11"/>
<name>D7C827_STRBB</name>
<dbReference type="KEGG" id="sbh:SBI_01067"/>
<proteinExistence type="predicted"/>
<dbReference type="PATRIC" id="fig|749414.3.peg.1096"/>
<reference evidence="1 2" key="1">
    <citation type="journal article" date="2010" name="J. Bacteriol.">
        <title>Genome sequence of the milbemycin-producing bacterium Streptomyces bingchenggensis.</title>
        <authorList>
            <person name="Wang X.J."/>
            <person name="Yan Y.J."/>
            <person name="Zhang B."/>
            <person name="An J."/>
            <person name="Wang J.J."/>
            <person name="Tian J."/>
            <person name="Jiang L."/>
            <person name="Chen Y.H."/>
            <person name="Huang S.X."/>
            <person name="Yin M."/>
            <person name="Zhang J."/>
            <person name="Gao A.L."/>
            <person name="Liu C.X."/>
            <person name="Zhu Z.X."/>
            <person name="Xiang W.S."/>
        </authorList>
    </citation>
    <scope>NUCLEOTIDE SEQUENCE [LARGE SCALE GENOMIC DNA]</scope>
    <source>
        <strain evidence="1 2">BCW-1</strain>
    </source>
</reference>
<keyword evidence="2" id="KW-1185">Reference proteome</keyword>
<dbReference type="AlphaFoldDB" id="D7C827"/>
<dbReference type="EMBL" id="CP002047">
    <property type="protein sequence ID" value="ADI04188.1"/>
    <property type="molecule type" value="Genomic_DNA"/>
</dbReference>
<dbReference type="Proteomes" id="UP000000377">
    <property type="component" value="Chromosome"/>
</dbReference>
<protein>
    <recommendedName>
        <fullName evidence="3">Chorismate synthase</fullName>
    </recommendedName>
</protein>
<dbReference type="SUPFAM" id="SSF109854">
    <property type="entry name" value="DinB/YfiT-like putative metalloenzymes"/>
    <property type="match status" value="1"/>
</dbReference>
<dbReference type="Gene3D" id="1.20.120.450">
    <property type="entry name" value="dinb family like domain"/>
    <property type="match status" value="1"/>
</dbReference>
<organism evidence="1 2">
    <name type="scientific">Streptomyces bingchenggensis (strain BCW-1)</name>
    <dbReference type="NCBI Taxonomy" id="749414"/>
    <lineage>
        <taxon>Bacteria</taxon>
        <taxon>Bacillati</taxon>
        <taxon>Actinomycetota</taxon>
        <taxon>Actinomycetes</taxon>
        <taxon>Kitasatosporales</taxon>
        <taxon>Streptomycetaceae</taxon>
        <taxon>Streptomyces</taxon>
    </lineage>
</organism>
<dbReference type="RefSeq" id="WP_014173667.1">
    <property type="nucleotide sequence ID" value="NC_016582.1"/>
</dbReference>
<evidence type="ECO:0000313" key="1">
    <source>
        <dbReference type="EMBL" id="ADI04188.1"/>
    </source>
</evidence>
<dbReference type="STRING" id="749414.SBI_01067"/>
<accession>D7C827</accession>
<evidence type="ECO:0008006" key="3">
    <source>
        <dbReference type="Google" id="ProtNLM"/>
    </source>
</evidence>
<dbReference type="NCBIfam" id="NF047843">
    <property type="entry name" value="MST_Rv0443"/>
    <property type="match status" value="1"/>
</dbReference>
<dbReference type="InterPro" id="IPR007061">
    <property type="entry name" value="MST-like"/>
</dbReference>
<sequence>MNSADVLADAFGRVQETVHEAVKGLTVDQLAARLDDKANSVAWLVWHLTRVQDDHVSEVAAAEEVWTEQGWYERFELPFPAAATGYGHRAKDVAALRVPPTLLLGYYDAVHERTIDYVRGLRDADLAAVVDEAWTPPVTLGVRLVSVISDDLQHAGQAAFIRGVLRRR</sequence>